<evidence type="ECO:0000256" key="1">
    <source>
        <dbReference type="ARBA" id="ARBA00000677"/>
    </source>
</evidence>
<evidence type="ECO:0000313" key="10">
    <source>
        <dbReference type="Proteomes" id="UP001524478"/>
    </source>
</evidence>
<keyword evidence="7" id="KW-1133">Transmembrane helix</keyword>
<dbReference type="EC" id="3.4.21.89" evidence="4 7"/>
<dbReference type="EMBL" id="JANGAC010000016">
    <property type="protein sequence ID" value="MCQ4924885.1"/>
    <property type="molecule type" value="Genomic_DNA"/>
</dbReference>
<dbReference type="PRINTS" id="PR00727">
    <property type="entry name" value="LEADERPTASE"/>
</dbReference>
<keyword evidence="6 7" id="KW-0378">Hydrolase</keyword>
<evidence type="ECO:0000256" key="5">
    <source>
        <dbReference type="ARBA" id="ARBA00022670"/>
    </source>
</evidence>
<dbReference type="InterPro" id="IPR019533">
    <property type="entry name" value="Peptidase_S26"/>
</dbReference>
<dbReference type="InterPro" id="IPR036286">
    <property type="entry name" value="LexA/Signal_pep-like_sf"/>
</dbReference>
<keyword evidence="10" id="KW-1185">Reference proteome</keyword>
<comment type="similarity">
    <text evidence="3 7">Belongs to the peptidase S26 family.</text>
</comment>
<protein>
    <recommendedName>
        <fullName evidence="4 7">Signal peptidase I</fullName>
        <ecNumber evidence="4 7">3.4.21.89</ecNumber>
    </recommendedName>
</protein>
<evidence type="ECO:0000259" key="8">
    <source>
        <dbReference type="Pfam" id="PF10502"/>
    </source>
</evidence>
<dbReference type="InterPro" id="IPR000223">
    <property type="entry name" value="Pept_S26A_signal_pept_1"/>
</dbReference>
<dbReference type="NCBIfam" id="TIGR02227">
    <property type="entry name" value="sigpep_I_bact"/>
    <property type="match status" value="1"/>
</dbReference>
<evidence type="ECO:0000256" key="3">
    <source>
        <dbReference type="ARBA" id="ARBA00009370"/>
    </source>
</evidence>
<evidence type="ECO:0000256" key="2">
    <source>
        <dbReference type="ARBA" id="ARBA00004401"/>
    </source>
</evidence>
<evidence type="ECO:0000256" key="4">
    <source>
        <dbReference type="ARBA" id="ARBA00013208"/>
    </source>
</evidence>
<dbReference type="Gene3D" id="2.10.109.10">
    <property type="entry name" value="Umud Fragment, subunit A"/>
    <property type="match status" value="1"/>
</dbReference>
<dbReference type="PROSITE" id="PS00501">
    <property type="entry name" value="SPASE_I_1"/>
    <property type="match status" value="1"/>
</dbReference>
<dbReference type="Pfam" id="PF10502">
    <property type="entry name" value="Peptidase_S26"/>
    <property type="match status" value="1"/>
</dbReference>
<comment type="caution">
    <text evidence="9">The sequence shown here is derived from an EMBL/GenBank/DDBJ whole genome shotgun (WGS) entry which is preliminary data.</text>
</comment>
<keyword evidence="7" id="KW-0472">Membrane</keyword>
<dbReference type="CDD" id="cd06530">
    <property type="entry name" value="S26_SPase_I"/>
    <property type="match status" value="1"/>
</dbReference>
<keyword evidence="7" id="KW-0812">Transmembrane</keyword>
<comment type="subcellular location">
    <subcellularLocation>
        <location evidence="2">Cell membrane</location>
        <topology evidence="2">Single-pass type II membrane protein</topology>
    </subcellularLocation>
    <subcellularLocation>
        <location evidence="7">Membrane</location>
        <topology evidence="7">Single-pass type II membrane protein</topology>
    </subcellularLocation>
</comment>
<keyword evidence="5 7" id="KW-0645">Protease</keyword>
<dbReference type="PROSITE" id="PS00761">
    <property type="entry name" value="SPASE_I_3"/>
    <property type="match status" value="1"/>
</dbReference>
<sequence length="157" mass="17982">MDKSENKRFIVKLIKTAILAFFLAFIITRIILPTKIVGDSMYPTLKPGSYFLINKLNKSPRIGDIIMFHHDVLDQYLIKRVIAIEGDNLEISNGEVYVNEVKLNEFYVKEQWYDGFYSGIIPGGQIYVIGDNRNGSIDSRNFGTIDKNNILGKLIFK</sequence>
<evidence type="ECO:0000256" key="6">
    <source>
        <dbReference type="ARBA" id="ARBA00022801"/>
    </source>
</evidence>
<dbReference type="PANTHER" id="PTHR43390:SF1">
    <property type="entry name" value="CHLOROPLAST PROCESSING PEPTIDASE"/>
    <property type="match status" value="1"/>
</dbReference>
<feature type="domain" description="Peptidase S26" evidence="8">
    <location>
        <begin position="12"/>
        <end position="156"/>
    </location>
</feature>
<accession>A0ABT1SF29</accession>
<organism evidence="9 10">
    <name type="scientific">Tissierella carlieri</name>
    <dbReference type="NCBI Taxonomy" id="689904"/>
    <lineage>
        <taxon>Bacteria</taxon>
        <taxon>Bacillati</taxon>
        <taxon>Bacillota</taxon>
        <taxon>Tissierellia</taxon>
        <taxon>Tissierellales</taxon>
        <taxon>Tissierellaceae</taxon>
        <taxon>Tissierella</taxon>
    </lineage>
</organism>
<dbReference type="InterPro" id="IPR019756">
    <property type="entry name" value="Pept_S26A_signal_pept_1_Ser-AS"/>
</dbReference>
<reference evidence="9 10" key="1">
    <citation type="submission" date="2022-06" db="EMBL/GenBank/DDBJ databases">
        <title>Isolation of gut microbiota from human fecal samples.</title>
        <authorList>
            <person name="Pamer E.G."/>
            <person name="Barat B."/>
            <person name="Waligurski E."/>
            <person name="Medina S."/>
            <person name="Paddock L."/>
            <person name="Mostad J."/>
        </authorList>
    </citation>
    <scope>NUCLEOTIDE SEQUENCE [LARGE SCALE GENOMIC DNA]</scope>
    <source>
        <strain evidence="9 10">DFI.7.95</strain>
    </source>
</reference>
<dbReference type="GO" id="GO:0009003">
    <property type="term" value="F:signal peptidase activity"/>
    <property type="evidence" value="ECO:0007669"/>
    <property type="project" value="UniProtKB-EC"/>
</dbReference>
<proteinExistence type="inferred from homology"/>
<feature type="transmembrane region" description="Helical" evidence="7">
    <location>
        <begin position="12"/>
        <end position="32"/>
    </location>
</feature>
<gene>
    <name evidence="9" type="primary">lepB</name>
    <name evidence="9" type="ORF">NE686_17415</name>
</gene>
<dbReference type="Proteomes" id="UP001524478">
    <property type="component" value="Unassembled WGS sequence"/>
</dbReference>
<evidence type="ECO:0000313" key="9">
    <source>
        <dbReference type="EMBL" id="MCQ4924885.1"/>
    </source>
</evidence>
<dbReference type="PANTHER" id="PTHR43390">
    <property type="entry name" value="SIGNAL PEPTIDASE I"/>
    <property type="match status" value="1"/>
</dbReference>
<dbReference type="InterPro" id="IPR019758">
    <property type="entry name" value="Pept_S26A_signal_pept_1_CS"/>
</dbReference>
<dbReference type="SUPFAM" id="SSF51306">
    <property type="entry name" value="LexA/Signal peptidase"/>
    <property type="match status" value="1"/>
</dbReference>
<dbReference type="RefSeq" id="WP_256312475.1">
    <property type="nucleotide sequence ID" value="NZ_JANGAC010000016.1"/>
</dbReference>
<name>A0ABT1SF29_9FIRM</name>
<evidence type="ECO:0000256" key="7">
    <source>
        <dbReference type="RuleBase" id="RU362042"/>
    </source>
</evidence>
<comment type="catalytic activity">
    <reaction evidence="1 7">
        <text>Cleavage of hydrophobic, N-terminal signal or leader sequences from secreted and periplasmic proteins.</text>
        <dbReference type="EC" id="3.4.21.89"/>
    </reaction>
</comment>